<gene>
    <name evidence="2" type="ORF">AMSG_01774</name>
</gene>
<keyword evidence="1" id="KW-0812">Transmembrane</keyword>
<dbReference type="EMBL" id="GL349439">
    <property type="protein sequence ID" value="KNC55510.1"/>
    <property type="molecule type" value="Genomic_DNA"/>
</dbReference>
<dbReference type="Proteomes" id="UP000054408">
    <property type="component" value="Unassembled WGS sequence"/>
</dbReference>
<proteinExistence type="predicted"/>
<feature type="transmembrane region" description="Helical" evidence="1">
    <location>
        <begin position="208"/>
        <end position="230"/>
    </location>
</feature>
<dbReference type="GeneID" id="25561506"/>
<feature type="transmembrane region" description="Helical" evidence="1">
    <location>
        <begin position="165"/>
        <end position="188"/>
    </location>
</feature>
<keyword evidence="1" id="KW-0472">Membrane</keyword>
<evidence type="ECO:0000313" key="3">
    <source>
        <dbReference type="Proteomes" id="UP000054408"/>
    </source>
</evidence>
<feature type="transmembrane region" description="Helical" evidence="1">
    <location>
        <begin position="75"/>
        <end position="104"/>
    </location>
</feature>
<evidence type="ECO:0000313" key="2">
    <source>
        <dbReference type="EMBL" id="KNC55510.1"/>
    </source>
</evidence>
<evidence type="ECO:0000256" key="1">
    <source>
        <dbReference type="SAM" id="Phobius"/>
    </source>
</evidence>
<reference evidence="2 3" key="1">
    <citation type="submission" date="2010-05" db="EMBL/GenBank/DDBJ databases">
        <title>The Genome Sequence of Thecamonas trahens ATCC 50062.</title>
        <authorList>
            <consortium name="The Broad Institute Genome Sequencing Platform"/>
            <person name="Russ C."/>
            <person name="Cuomo C."/>
            <person name="Shea T."/>
            <person name="Young S.K."/>
            <person name="Zeng Q."/>
            <person name="Koehrsen M."/>
            <person name="Haas B."/>
            <person name="Borodovsky M."/>
            <person name="Guigo R."/>
            <person name="Alvarado L."/>
            <person name="Berlin A."/>
            <person name="Bochicchio J."/>
            <person name="Borenstein D."/>
            <person name="Chapman S."/>
            <person name="Chen Z."/>
            <person name="Freedman E."/>
            <person name="Gellesch M."/>
            <person name="Goldberg J."/>
            <person name="Griggs A."/>
            <person name="Gujja S."/>
            <person name="Heilman E."/>
            <person name="Heiman D."/>
            <person name="Hepburn T."/>
            <person name="Howarth C."/>
            <person name="Jen D."/>
            <person name="Larson L."/>
            <person name="Mehta T."/>
            <person name="Park D."/>
            <person name="Pearson M."/>
            <person name="Roberts A."/>
            <person name="Saif S."/>
            <person name="Shenoy N."/>
            <person name="Sisk P."/>
            <person name="Stolte C."/>
            <person name="Sykes S."/>
            <person name="Thomson T."/>
            <person name="Walk T."/>
            <person name="White J."/>
            <person name="Yandava C."/>
            <person name="Burger G."/>
            <person name="Gray M.W."/>
            <person name="Holland P.W.H."/>
            <person name="King N."/>
            <person name="Lang F.B.F."/>
            <person name="Roger A.J."/>
            <person name="Ruiz-Trillo I."/>
            <person name="Lander E."/>
            <person name="Nusbaum C."/>
        </authorList>
    </citation>
    <scope>NUCLEOTIDE SEQUENCE [LARGE SCALE GENOMIC DNA]</scope>
    <source>
        <strain evidence="2 3">ATCC 50062</strain>
    </source>
</reference>
<dbReference type="RefSeq" id="XP_013761288.1">
    <property type="nucleotide sequence ID" value="XM_013905834.1"/>
</dbReference>
<keyword evidence="1" id="KW-1133">Transmembrane helix</keyword>
<feature type="transmembrane region" description="Helical" evidence="1">
    <location>
        <begin position="7"/>
        <end position="30"/>
    </location>
</feature>
<accession>A0A0L0DTB1</accession>
<dbReference type="AlphaFoldDB" id="A0A0L0DTB1"/>
<feature type="transmembrane region" description="Helical" evidence="1">
    <location>
        <begin position="50"/>
        <end position="68"/>
    </location>
</feature>
<name>A0A0L0DTB1_THETB</name>
<protein>
    <submittedName>
        <fullName evidence="2">Uncharacterized protein</fullName>
    </submittedName>
</protein>
<sequence>MSCVSGMVPWAASVAMAGFELGLTPAFAALRNAIQPSVYGEWDYEIERRWSLAEIAAGFAIYLLVAYADVANTSLASLLLGVPLPVASPALSLALALNLGYLVARMVIVGKSFAAGTFSFNLRSIPTMALEALALAGLFVLGPAGDSSTDSPCWRLLMILAHRRLFSLVNSLLYLLSIDVSPIIALSLDGARTLAVADQSASFAPSSPPLLMAIYLLYFAISAHATWLSYQRCRRSQ</sequence>
<organism evidence="2 3">
    <name type="scientific">Thecamonas trahens ATCC 50062</name>
    <dbReference type="NCBI Taxonomy" id="461836"/>
    <lineage>
        <taxon>Eukaryota</taxon>
        <taxon>Apusozoa</taxon>
        <taxon>Apusomonadida</taxon>
        <taxon>Apusomonadidae</taxon>
        <taxon>Thecamonas</taxon>
    </lineage>
</organism>
<keyword evidence="3" id="KW-1185">Reference proteome</keyword>